<organism evidence="2 3">
    <name type="scientific">Aspergillus steynii IBT 23096</name>
    <dbReference type="NCBI Taxonomy" id="1392250"/>
    <lineage>
        <taxon>Eukaryota</taxon>
        <taxon>Fungi</taxon>
        <taxon>Dikarya</taxon>
        <taxon>Ascomycota</taxon>
        <taxon>Pezizomycotina</taxon>
        <taxon>Eurotiomycetes</taxon>
        <taxon>Eurotiomycetidae</taxon>
        <taxon>Eurotiales</taxon>
        <taxon>Aspergillaceae</taxon>
        <taxon>Aspergillus</taxon>
        <taxon>Aspergillus subgen. Circumdati</taxon>
    </lineage>
</organism>
<evidence type="ECO:0000313" key="3">
    <source>
        <dbReference type="Proteomes" id="UP000234275"/>
    </source>
</evidence>
<dbReference type="Pfam" id="PF13508">
    <property type="entry name" value="Acetyltransf_7"/>
    <property type="match status" value="1"/>
</dbReference>
<dbReference type="InterPro" id="IPR000182">
    <property type="entry name" value="GNAT_dom"/>
</dbReference>
<dbReference type="VEuPathDB" id="FungiDB:P170DRAFT_466003"/>
<dbReference type="GO" id="GO:0016747">
    <property type="term" value="F:acyltransferase activity, transferring groups other than amino-acyl groups"/>
    <property type="evidence" value="ECO:0007669"/>
    <property type="project" value="InterPro"/>
</dbReference>
<dbReference type="InterPro" id="IPR016181">
    <property type="entry name" value="Acyl_CoA_acyltransferase"/>
</dbReference>
<dbReference type="PROSITE" id="PS51186">
    <property type="entry name" value="GNAT"/>
    <property type="match status" value="1"/>
</dbReference>
<dbReference type="Gene3D" id="3.40.630.30">
    <property type="match status" value="1"/>
</dbReference>
<evidence type="ECO:0000259" key="1">
    <source>
        <dbReference type="PROSITE" id="PS51186"/>
    </source>
</evidence>
<reference evidence="2 3" key="1">
    <citation type="submission" date="2016-12" db="EMBL/GenBank/DDBJ databases">
        <title>The genomes of Aspergillus section Nigri reveals drivers in fungal speciation.</title>
        <authorList>
            <consortium name="DOE Joint Genome Institute"/>
            <person name="Vesth T.C."/>
            <person name="Nybo J."/>
            <person name="Theobald S."/>
            <person name="Brandl J."/>
            <person name="Frisvad J.C."/>
            <person name="Nielsen K.F."/>
            <person name="Lyhne E.K."/>
            <person name="Kogle M.E."/>
            <person name="Kuo A."/>
            <person name="Riley R."/>
            <person name="Clum A."/>
            <person name="Nolan M."/>
            <person name="Lipzen A."/>
            <person name="Salamov A."/>
            <person name="Henrissat B."/>
            <person name="Wiebenga A."/>
            <person name="De Vries R.P."/>
            <person name="Grigoriev I.V."/>
            <person name="Mortensen U.H."/>
            <person name="Andersen M.R."/>
            <person name="Baker S.E."/>
        </authorList>
    </citation>
    <scope>NUCLEOTIDE SEQUENCE [LARGE SCALE GENOMIC DNA]</scope>
    <source>
        <strain evidence="2 3">IBT 23096</strain>
    </source>
</reference>
<evidence type="ECO:0000313" key="2">
    <source>
        <dbReference type="EMBL" id="PLB46504.1"/>
    </source>
</evidence>
<keyword evidence="3" id="KW-1185">Reference proteome</keyword>
<dbReference type="RefSeq" id="XP_024701806.1">
    <property type="nucleotide sequence ID" value="XM_024852377.1"/>
</dbReference>
<dbReference type="EMBL" id="MSFO01000006">
    <property type="protein sequence ID" value="PLB46504.1"/>
    <property type="molecule type" value="Genomic_DNA"/>
</dbReference>
<proteinExistence type="predicted"/>
<sequence>MSITNIALIPGTTTDHGTLDTLIDRYKNIRLRALKEEPQAFGSKYEDELQFPHHRWQARIQNPRAHTFIALNVSPGFDVLVKSAGDSDPSLPVLLTTEWLGTLTMIGPEAVPDSNLDAKELLDLFDRNRAISSGDGTHGSVMAYVLNGMFVAPEGRRSGNGRRLVERAVGYARDAATAVGAVQVWMLVFVEVENGPAFEFYQKFGFQAWDGEVLLGHRYVRMLDLRIVL</sequence>
<protein>
    <recommendedName>
        <fullName evidence="1">N-acetyltransferase domain-containing protein</fullName>
    </recommendedName>
</protein>
<accession>A0A2I2G0U3</accession>
<dbReference type="OrthoDB" id="9975416at2759"/>
<dbReference type="Proteomes" id="UP000234275">
    <property type="component" value="Unassembled WGS sequence"/>
</dbReference>
<comment type="caution">
    <text evidence="2">The sequence shown here is derived from an EMBL/GenBank/DDBJ whole genome shotgun (WGS) entry which is preliminary data.</text>
</comment>
<dbReference type="AlphaFoldDB" id="A0A2I2G0U3"/>
<dbReference type="GeneID" id="36560075"/>
<feature type="domain" description="N-acetyltransferase" evidence="1">
    <location>
        <begin position="89"/>
        <end position="229"/>
    </location>
</feature>
<dbReference type="SUPFAM" id="SSF55729">
    <property type="entry name" value="Acyl-CoA N-acyltransferases (Nat)"/>
    <property type="match status" value="1"/>
</dbReference>
<gene>
    <name evidence="2" type="ORF">P170DRAFT_466003</name>
</gene>
<name>A0A2I2G0U3_9EURO</name>